<name>A0A9Q0GLR6_9MAGN</name>
<comment type="caution">
    <text evidence="2">The sequence shown here is derived from an EMBL/GenBank/DDBJ whole genome shotgun (WGS) entry which is preliminary data.</text>
</comment>
<keyword evidence="3" id="KW-1185">Reference proteome</keyword>
<dbReference type="EMBL" id="JAMYWD010002709">
    <property type="protein sequence ID" value="KAJ4935077.1"/>
    <property type="molecule type" value="Genomic_DNA"/>
</dbReference>
<sequence>MDSDPGEEDEIRRISWVFAPDPKALFLPLFIWSWVWNRTCIESAAPGSSYFGCLAAVGDQASPVVPPKPPAPLSLPKLISPFPPLLKTVILSHPQVQKPLPPLQVIHLSPLGGLLWRLKRAPPGTPPCPVECSSPLPGLPKVPSGPRTSSLGPIAPPSIPSVCPGSKKSLFEHVRAAVRPGHLGLLGQVATAVNNPKYGPKLGVDLERGRADRRGKVQVGDPYLNEGGNSAIDEDDELIPPENSKMLREEDSGIDKQCLREEDSEVGNIQGDLRKEISLGSS</sequence>
<accession>A0A9Q0GLR6</accession>
<dbReference type="Proteomes" id="UP001141806">
    <property type="component" value="Unassembled WGS sequence"/>
</dbReference>
<feature type="compositionally biased region" description="Basic and acidic residues" evidence="1">
    <location>
        <begin position="245"/>
        <end position="261"/>
    </location>
</feature>
<dbReference type="AlphaFoldDB" id="A0A9Q0GLR6"/>
<gene>
    <name evidence="2" type="ORF">NE237_014274</name>
</gene>
<evidence type="ECO:0000256" key="1">
    <source>
        <dbReference type="SAM" id="MobiDB-lite"/>
    </source>
</evidence>
<reference evidence="2" key="1">
    <citation type="journal article" date="2023" name="Plant J.">
        <title>The genome of the king protea, Protea cynaroides.</title>
        <authorList>
            <person name="Chang J."/>
            <person name="Duong T.A."/>
            <person name="Schoeman C."/>
            <person name="Ma X."/>
            <person name="Roodt D."/>
            <person name="Barker N."/>
            <person name="Li Z."/>
            <person name="Van de Peer Y."/>
            <person name="Mizrachi E."/>
        </authorList>
    </citation>
    <scope>NUCLEOTIDE SEQUENCE</scope>
    <source>
        <tissue evidence="2">Young leaves</tissue>
    </source>
</reference>
<evidence type="ECO:0000313" key="2">
    <source>
        <dbReference type="EMBL" id="KAJ4935077.1"/>
    </source>
</evidence>
<feature type="compositionally biased region" description="Basic and acidic residues" evidence="1">
    <location>
        <begin position="272"/>
        <end position="282"/>
    </location>
</feature>
<proteinExistence type="predicted"/>
<protein>
    <submittedName>
        <fullName evidence="2">Uncharacterized protein</fullName>
    </submittedName>
</protein>
<feature type="region of interest" description="Disordered" evidence="1">
    <location>
        <begin position="226"/>
        <end position="282"/>
    </location>
</feature>
<organism evidence="2 3">
    <name type="scientific">Protea cynaroides</name>
    <dbReference type="NCBI Taxonomy" id="273540"/>
    <lineage>
        <taxon>Eukaryota</taxon>
        <taxon>Viridiplantae</taxon>
        <taxon>Streptophyta</taxon>
        <taxon>Embryophyta</taxon>
        <taxon>Tracheophyta</taxon>
        <taxon>Spermatophyta</taxon>
        <taxon>Magnoliopsida</taxon>
        <taxon>Proteales</taxon>
        <taxon>Proteaceae</taxon>
        <taxon>Protea</taxon>
    </lineage>
</organism>
<evidence type="ECO:0000313" key="3">
    <source>
        <dbReference type="Proteomes" id="UP001141806"/>
    </source>
</evidence>